<proteinExistence type="predicted"/>
<name>A0A1I4DUG1_9ACTN</name>
<dbReference type="SUPFAM" id="SSF159888">
    <property type="entry name" value="YdhG-like"/>
    <property type="match status" value="1"/>
</dbReference>
<sequence>MSTTNVTDYLTDLDDTLREIGEKLRPVIDAALPGTDGAMWHGHPTWSLGDRPGKNPVCLLKAHGSYITFGLWRGQELVDPSGRLTAGARQMASVKLRAVDEIDPALFADWLRQACNLEAR</sequence>
<dbReference type="Proteomes" id="UP000199111">
    <property type="component" value="Unassembled WGS sequence"/>
</dbReference>
<evidence type="ECO:0000313" key="2">
    <source>
        <dbReference type="EMBL" id="SFK95877.1"/>
    </source>
</evidence>
<organism evidence="2 3">
    <name type="scientific">Streptosporangium canum</name>
    <dbReference type="NCBI Taxonomy" id="324952"/>
    <lineage>
        <taxon>Bacteria</taxon>
        <taxon>Bacillati</taxon>
        <taxon>Actinomycetota</taxon>
        <taxon>Actinomycetes</taxon>
        <taxon>Streptosporangiales</taxon>
        <taxon>Streptosporangiaceae</taxon>
        <taxon>Streptosporangium</taxon>
    </lineage>
</organism>
<keyword evidence="3" id="KW-1185">Reference proteome</keyword>
<feature type="domain" description="YdhG-like" evidence="1">
    <location>
        <begin position="18"/>
        <end position="114"/>
    </location>
</feature>
<dbReference type="InterPro" id="IPR014922">
    <property type="entry name" value="YdhG-like"/>
</dbReference>
<evidence type="ECO:0000259" key="1">
    <source>
        <dbReference type="Pfam" id="PF08818"/>
    </source>
</evidence>
<reference evidence="3" key="1">
    <citation type="submission" date="2016-10" db="EMBL/GenBank/DDBJ databases">
        <authorList>
            <person name="Varghese N."/>
            <person name="Submissions S."/>
        </authorList>
    </citation>
    <scope>NUCLEOTIDE SEQUENCE [LARGE SCALE GENOMIC DNA]</scope>
    <source>
        <strain evidence="3">CGMCC 4.2126</strain>
    </source>
</reference>
<protein>
    <recommendedName>
        <fullName evidence="1">YdhG-like domain-containing protein</fullName>
    </recommendedName>
</protein>
<dbReference type="EMBL" id="FOQY01000043">
    <property type="protein sequence ID" value="SFK95877.1"/>
    <property type="molecule type" value="Genomic_DNA"/>
</dbReference>
<dbReference type="AlphaFoldDB" id="A0A1I4DUG1"/>
<dbReference type="GeneID" id="96303061"/>
<evidence type="ECO:0000313" key="3">
    <source>
        <dbReference type="Proteomes" id="UP000199111"/>
    </source>
</evidence>
<dbReference type="RefSeq" id="WP_093891592.1">
    <property type="nucleotide sequence ID" value="NZ_FOQY01000043.1"/>
</dbReference>
<dbReference type="Pfam" id="PF08818">
    <property type="entry name" value="DUF1801"/>
    <property type="match status" value="1"/>
</dbReference>
<gene>
    <name evidence="2" type="ORF">SAMN05216275_14330</name>
</gene>
<accession>A0A1I4DUG1</accession>